<dbReference type="PANTHER" id="PTHR46233">
    <property type="entry name" value="HYDROXYACYLGLUTATHIONE HYDROLASE GLOC"/>
    <property type="match status" value="1"/>
</dbReference>
<protein>
    <submittedName>
        <fullName evidence="6">Glyoxylase-like metal-dependent hydrolase (Beta-lactamase superfamily II)</fullName>
    </submittedName>
</protein>
<evidence type="ECO:0000256" key="3">
    <source>
        <dbReference type="ARBA" id="ARBA00022801"/>
    </source>
</evidence>
<evidence type="ECO:0000256" key="1">
    <source>
        <dbReference type="ARBA" id="ARBA00001947"/>
    </source>
</evidence>
<evidence type="ECO:0000313" key="6">
    <source>
        <dbReference type="EMBL" id="NJC42598.1"/>
    </source>
</evidence>
<dbReference type="GO" id="GO:0016787">
    <property type="term" value="F:hydrolase activity"/>
    <property type="evidence" value="ECO:0007669"/>
    <property type="project" value="UniProtKB-KW"/>
</dbReference>
<dbReference type="InterPro" id="IPR036866">
    <property type="entry name" value="RibonucZ/Hydroxyglut_hydro"/>
</dbReference>
<proteinExistence type="predicted"/>
<dbReference type="SUPFAM" id="SSF56281">
    <property type="entry name" value="Metallo-hydrolase/oxidoreductase"/>
    <property type="match status" value="1"/>
</dbReference>
<dbReference type="PANTHER" id="PTHR46233:SF3">
    <property type="entry name" value="HYDROXYACYLGLUTATHIONE HYDROLASE GLOC"/>
    <property type="match status" value="1"/>
</dbReference>
<dbReference type="Proteomes" id="UP000587415">
    <property type="component" value="Unassembled WGS sequence"/>
</dbReference>
<dbReference type="InterPro" id="IPR001279">
    <property type="entry name" value="Metallo-B-lactamas"/>
</dbReference>
<dbReference type="AlphaFoldDB" id="A0A7X5YMR4"/>
<dbReference type="InterPro" id="IPR051453">
    <property type="entry name" value="MBL_Glyoxalase_II"/>
</dbReference>
<organism evidence="6 7">
    <name type="scientific">Brevundimonas alba</name>
    <dbReference type="NCBI Taxonomy" id="74314"/>
    <lineage>
        <taxon>Bacteria</taxon>
        <taxon>Pseudomonadati</taxon>
        <taxon>Pseudomonadota</taxon>
        <taxon>Alphaproteobacteria</taxon>
        <taxon>Caulobacterales</taxon>
        <taxon>Caulobacteraceae</taxon>
        <taxon>Brevundimonas</taxon>
    </lineage>
</organism>
<dbReference type="CDD" id="cd07737">
    <property type="entry name" value="YcbL-like_MBL-fold"/>
    <property type="match status" value="1"/>
</dbReference>
<dbReference type="Gene3D" id="3.60.15.10">
    <property type="entry name" value="Ribonuclease Z/Hydroxyacylglutathione hydrolase-like"/>
    <property type="match status" value="1"/>
</dbReference>
<feature type="domain" description="Metallo-beta-lactamase" evidence="5">
    <location>
        <begin position="45"/>
        <end position="225"/>
    </location>
</feature>
<dbReference type="GO" id="GO:0046872">
    <property type="term" value="F:metal ion binding"/>
    <property type="evidence" value="ECO:0007669"/>
    <property type="project" value="UniProtKB-KW"/>
</dbReference>
<keyword evidence="7" id="KW-1185">Reference proteome</keyword>
<evidence type="ECO:0000256" key="2">
    <source>
        <dbReference type="ARBA" id="ARBA00022723"/>
    </source>
</evidence>
<evidence type="ECO:0000256" key="4">
    <source>
        <dbReference type="ARBA" id="ARBA00022833"/>
    </source>
</evidence>
<name>A0A7X5YMR4_9CAUL</name>
<dbReference type="SMART" id="SM00849">
    <property type="entry name" value="Lactamase_B"/>
    <property type="match status" value="1"/>
</dbReference>
<evidence type="ECO:0000313" key="7">
    <source>
        <dbReference type="Proteomes" id="UP000587415"/>
    </source>
</evidence>
<reference evidence="6 7" key="1">
    <citation type="submission" date="2020-03" db="EMBL/GenBank/DDBJ databases">
        <title>Genomic Encyclopedia of Type Strains, Phase IV (KMG-IV): sequencing the most valuable type-strain genomes for metagenomic binning, comparative biology and taxonomic classification.</title>
        <authorList>
            <person name="Goeker M."/>
        </authorList>
    </citation>
    <scope>NUCLEOTIDE SEQUENCE [LARGE SCALE GENOMIC DNA]</scope>
    <source>
        <strain evidence="6 7">DSM 4736</strain>
    </source>
</reference>
<keyword evidence="3 6" id="KW-0378">Hydrolase</keyword>
<gene>
    <name evidence="6" type="ORF">GGQ87_002893</name>
</gene>
<keyword evidence="4" id="KW-0862">Zinc</keyword>
<dbReference type="EMBL" id="JAATJM010000002">
    <property type="protein sequence ID" value="NJC42598.1"/>
    <property type="molecule type" value="Genomic_DNA"/>
</dbReference>
<evidence type="ECO:0000259" key="5">
    <source>
        <dbReference type="SMART" id="SM00849"/>
    </source>
</evidence>
<keyword evidence="2" id="KW-0479">Metal-binding</keyword>
<sequence length="259" mass="27842">MTARKVNVRGATAPVSPVGEARYLIAMDQSPPPIGVAIFPVTPLQQNCTLVWCRKTLKAAIIDPGASVDGLLGAVAQQGLTLDAIWITHGHLDHAGGAAEMQEKTGLDIIGPHPDDQFWIDGIPQQGQVYGLPDARSFTPTRWLADGDVLTLGETTWEVFHCPGHTPGHVIFFNREARFAQVGDVLFQGSIGRTDFPRSDHASLLNAITTKLWPLGDDITFVPGHGPTSTFGAERRTNPFVSDEAMRRAPIARPASGPS</sequence>
<accession>A0A7X5YMR4</accession>
<dbReference type="Pfam" id="PF00753">
    <property type="entry name" value="Lactamase_B"/>
    <property type="match status" value="1"/>
</dbReference>
<comment type="cofactor">
    <cofactor evidence="1">
        <name>Zn(2+)</name>
        <dbReference type="ChEBI" id="CHEBI:29105"/>
    </cofactor>
</comment>
<comment type="caution">
    <text evidence="6">The sequence shown here is derived from an EMBL/GenBank/DDBJ whole genome shotgun (WGS) entry which is preliminary data.</text>
</comment>